<feature type="binding site" evidence="8">
    <location>
        <position position="69"/>
    </location>
    <ligand>
        <name>S-adenosyl-L-methionine</name>
        <dbReference type="ChEBI" id="CHEBI:59789"/>
    </ligand>
</feature>
<feature type="binding site" evidence="8">
    <location>
        <position position="30"/>
    </location>
    <ligand>
        <name>[4Fe-4S] cluster</name>
        <dbReference type="ChEBI" id="CHEBI:49883"/>
        <note>4Fe-4S-S-AdoMet</note>
    </ligand>
</feature>
<dbReference type="InterPro" id="IPR024924">
    <property type="entry name" value="7-CO-7-deazaguanine_synth-like"/>
</dbReference>
<feature type="binding site" evidence="8">
    <location>
        <position position="34"/>
    </location>
    <ligand>
        <name>[4Fe-4S] cluster</name>
        <dbReference type="ChEBI" id="CHEBI:49883"/>
        <note>4Fe-4S-S-AdoMet</note>
    </ligand>
</feature>
<dbReference type="PROSITE" id="PS51918">
    <property type="entry name" value="RADICAL_SAM"/>
    <property type="match status" value="1"/>
</dbReference>
<evidence type="ECO:0000256" key="5">
    <source>
        <dbReference type="ARBA" id="ARBA00023004"/>
    </source>
</evidence>
<feature type="binding site" evidence="8">
    <location>
        <position position="26"/>
    </location>
    <ligand>
        <name>substrate</name>
    </ligand>
</feature>
<keyword evidence="4 8" id="KW-0460">Magnesium</keyword>
<feature type="binding site" evidence="8">
    <location>
        <begin position="115"/>
        <end position="117"/>
    </location>
    <ligand>
        <name>S-adenosyl-L-methionine</name>
        <dbReference type="ChEBI" id="CHEBI:59789"/>
    </ligand>
</feature>
<keyword evidence="6 8" id="KW-0411">Iron-sulfur</keyword>
<evidence type="ECO:0000256" key="7">
    <source>
        <dbReference type="ARBA" id="ARBA00023239"/>
    </source>
</evidence>
<evidence type="ECO:0000256" key="2">
    <source>
        <dbReference type="ARBA" id="ARBA00022691"/>
    </source>
</evidence>
<comment type="catalytic activity">
    <reaction evidence="8">
        <text>6-carboxy-5,6,7,8-tetrahydropterin + H(+) = 7-carboxy-7-carbaguanine + NH4(+)</text>
        <dbReference type="Rhea" id="RHEA:27974"/>
        <dbReference type="ChEBI" id="CHEBI:15378"/>
        <dbReference type="ChEBI" id="CHEBI:28938"/>
        <dbReference type="ChEBI" id="CHEBI:61032"/>
        <dbReference type="ChEBI" id="CHEBI:61036"/>
        <dbReference type="EC" id="4.3.99.3"/>
    </reaction>
</comment>
<keyword evidence="1 8" id="KW-0004">4Fe-4S</keyword>
<dbReference type="PANTHER" id="PTHR42836:SF1">
    <property type="entry name" value="7-CARBOXY-7-DEAZAGUANINE SYNTHASE"/>
    <property type="match status" value="1"/>
</dbReference>
<reference evidence="11" key="1">
    <citation type="submission" date="2020-07" db="EMBL/GenBank/DDBJ databases">
        <title>Complete genome sequencing of Coprobacter sp. strain 2CBH44.</title>
        <authorList>
            <person name="Sakamoto M."/>
            <person name="Murakami T."/>
            <person name="Mori H."/>
        </authorList>
    </citation>
    <scope>NUCLEOTIDE SEQUENCE [LARGE SCALE GENOMIC DNA]</scope>
    <source>
        <strain evidence="11">2CBH44</strain>
    </source>
</reference>
<dbReference type="PIRSF" id="PIRSF000370">
    <property type="entry name" value="QueE"/>
    <property type="match status" value="1"/>
</dbReference>
<dbReference type="GO" id="GO:0051539">
    <property type="term" value="F:4 iron, 4 sulfur cluster binding"/>
    <property type="evidence" value="ECO:0007669"/>
    <property type="project" value="UniProtKB-UniRule"/>
</dbReference>
<comment type="cofactor">
    <cofactor evidence="8">
        <name>S-adenosyl-L-methionine</name>
        <dbReference type="ChEBI" id="CHEBI:59789"/>
    </cofactor>
    <text evidence="8">Binds 1 S-adenosyl-L-methionine per subunit.</text>
</comment>
<evidence type="ECO:0000256" key="6">
    <source>
        <dbReference type="ARBA" id="ARBA00023014"/>
    </source>
</evidence>
<dbReference type="InterPro" id="IPR007197">
    <property type="entry name" value="rSAM"/>
</dbReference>
<keyword evidence="11" id="KW-1185">Reference proteome</keyword>
<comment type="caution">
    <text evidence="8">Lacks conserved residue(s) required for the propagation of feature annotation.</text>
</comment>
<evidence type="ECO:0000256" key="3">
    <source>
        <dbReference type="ARBA" id="ARBA00022723"/>
    </source>
</evidence>
<feature type="binding site" evidence="8">
    <location>
        <begin position="11"/>
        <end position="13"/>
    </location>
    <ligand>
        <name>substrate</name>
    </ligand>
</feature>
<dbReference type="InterPro" id="IPR058240">
    <property type="entry name" value="rSAM_sf"/>
</dbReference>
<dbReference type="EMBL" id="AP023322">
    <property type="protein sequence ID" value="BCI62283.1"/>
    <property type="molecule type" value="Genomic_DNA"/>
</dbReference>
<dbReference type="GO" id="GO:1904047">
    <property type="term" value="F:S-adenosyl-L-methionine binding"/>
    <property type="evidence" value="ECO:0007669"/>
    <property type="project" value="UniProtKB-UniRule"/>
</dbReference>
<comment type="pathway">
    <text evidence="8">Purine metabolism; 7-cyano-7-deazaguanine biosynthesis.</text>
</comment>
<dbReference type="AlphaFoldDB" id="A0A7G1HTD3"/>
<organism evidence="10 11">
    <name type="scientific">Coprobacter secundus subsp. similis</name>
    <dbReference type="NCBI Taxonomy" id="2751153"/>
    <lineage>
        <taxon>Bacteria</taxon>
        <taxon>Pseudomonadati</taxon>
        <taxon>Bacteroidota</taxon>
        <taxon>Bacteroidia</taxon>
        <taxon>Bacteroidales</taxon>
        <taxon>Barnesiellaceae</taxon>
        <taxon>Coprobacter</taxon>
    </lineage>
</organism>
<evidence type="ECO:0000256" key="4">
    <source>
        <dbReference type="ARBA" id="ARBA00022842"/>
    </source>
</evidence>
<name>A0A7G1HTD3_9BACT</name>
<dbReference type="Gene3D" id="3.20.20.70">
    <property type="entry name" value="Aldolase class I"/>
    <property type="match status" value="1"/>
</dbReference>
<evidence type="ECO:0000256" key="1">
    <source>
        <dbReference type="ARBA" id="ARBA00022485"/>
    </source>
</evidence>
<evidence type="ECO:0000256" key="8">
    <source>
        <dbReference type="HAMAP-Rule" id="MF_00917"/>
    </source>
</evidence>
<dbReference type="HAMAP" id="MF_00917">
    <property type="entry name" value="QueE"/>
    <property type="match status" value="1"/>
</dbReference>
<dbReference type="GO" id="GO:0016840">
    <property type="term" value="F:carbon-nitrogen lyase activity"/>
    <property type="evidence" value="ECO:0007669"/>
    <property type="project" value="UniProtKB-UniRule"/>
</dbReference>
<dbReference type="GO" id="GO:0000287">
    <property type="term" value="F:magnesium ion binding"/>
    <property type="evidence" value="ECO:0007669"/>
    <property type="project" value="UniProtKB-UniRule"/>
</dbReference>
<comment type="cofactor">
    <cofactor evidence="8">
        <name>[4Fe-4S] cluster</name>
        <dbReference type="ChEBI" id="CHEBI:49883"/>
    </cofactor>
    <text evidence="8">Binds 1 [4Fe-4S] cluster. The cluster is coordinated with 3 cysteines and an exchangeable S-adenosyl-L-methionine.</text>
</comment>
<dbReference type="CDD" id="cd01335">
    <property type="entry name" value="Radical_SAM"/>
    <property type="match status" value="1"/>
</dbReference>
<protein>
    <recommendedName>
        <fullName evidence="8">7-carboxy-7-deazaguanine synthase</fullName>
        <shortName evidence="8">CDG synthase</shortName>
        <ecNumber evidence="8">4.3.99.3</ecNumber>
    </recommendedName>
    <alternativeName>
        <fullName evidence="8">Queuosine biosynthesis protein QueE</fullName>
    </alternativeName>
</protein>
<dbReference type="EC" id="4.3.99.3" evidence="8"/>
<keyword evidence="5 8" id="KW-0408">Iron</keyword>
<evidence type="ECO:0000313" key="11">
    <source>
        <dbReference type="Proteomes" id="UP000594042"/>
    </source>
</evidence>
<dbReference type="UniPathway" id="UPA00391"/>
<feature type="binding site" evidence="8">
    <location>
        <position position="39"/>
    </location>
    <ligand>
        <name>Mg(2+)</name>
        <dbReference type="ChEBI" id="CHEBI:18420"/>
    </ligand>
</feature>
<comment type="function">
    <text evidence="8">Catalyzes the complex heterocyclic radical-mediated conversion of 6-carboxy-5,6,7,8-tetrahydropterin (CPH4) to 7-carboxy-7-deazaguanine (CDG), a step common to the biosynthetic pathways of all 7-deazapurine-containing compounds.</text>
</comment>
<feature type="binding site" evidence="8">
    <location>
        <begin position="36"/>
        <end position="38"/>
    </location>
    <ligand>
        <name>S-adenosyl-L-methionine</name>
        <dbReference type="ChEBI" id="CHEBI:59789"/>
    </ligand>
</feature>
<feature type="domain" description="Radical SAM core" evidence="9">
    <location>
        <begin position="17"/>
        <end position="184"/>
    </location>
</feature>
<dbReference type="KEGG" id="copr:Cop2CBH44_06360"/>
<dbReference type="GO" id="GO:0008616">
    <property type="term" value="P:tRNA queuosine(34) biosynthetic process"/>
    <property type="evidence" value="ECO:0007669"/>
    <property type="project" value="UniProtKB-UniRule"/>
</dbReference>
<proteinExistence type="inferred from homology"/>
<dbReference type="RefSeq" id="WP_021930237.1">
    <property type="nucleotide sequence ID" value="NZ_AP023322.1"/>
</dbReference>
<gene>
    <name evidence="8 10" type="primary">queE</name>
    <name evidence="10" type="ORF">Cop2CBH44_06360</name>
</gene>
<evidence type="ECO:0000313" key="10">
    <source>
        <dbReference type="EMBL" id="BCI62283.1"/>
    </source>
</evidence>
<keyword evidence="2 8" id="KW-0949">S-adenosyl-L-methionine</keyword>
<keyword evidence="8" id="KW-0671">Queuosine biosynthesis</keyword>
<dbReference type="InterPro" id="IPR013785">
    <property type="entry name" value="Aldolase_TIM"/>
</dbReference>
<dbReference type="PANTHER" id="PTHR42836">
    <property type="entry name" value="7-CARBOXY-7-DEAZAGUANINE SYNTHASE"/>
    <property type="match status" value="1"/>
</dbReference>
<comment type="subunit">
    <text evidence="8">Homodimer.</text>
</comment>
<feature type="binding site" evidence="8">
    <location>
        <position position="67"/>
    </location>
    <ligand>
        <name>substrate</name>
    </ligand>
</feature>
<comment type="cofactor">
    <cofactor evidence="8">
        <name>Mg(2+)</name>
        <dbReference type="ChEBI" id="CHEBI:18420"/>
    </cofactor>
</comment>
<sequence length="184" mass="21200">MKKINEIFYSLQGEGYYTGTPAVFVRFSGCNLNCDFCDTEHLSGVFMSDNEILTEITQYPTRHIVLTGGEPTLQIDVSFMQMLKEDGWYIQIETNGTLTSGLSIADRWADWVTCSPKKNCIREKANELKVVYIGQDMSQYDSFVCDVRSLQPCSMLNTQEVIDYIKKHPQWRLSLQTHKMLDIR</sequence>
<feature type="binding site" evidence="8">
    <location>
        <position position="37"/>
    </location>
    <ligand>
        <name>[4Fe-4S] cluster</name>
        <dbReference type="ChEBI" id="CHEBI:49883"/>
        <note>4Fe-4S-S-AdoMet</note>
    </ligand>
</feature>
<evidence type="ECO:0000259" key="9">
    <source>
        <dbReference type="PROSITE" id="PS51918"/>
    </source>
</evidence>
<dbReference type="Proteomes" id="UP000594042">
    <property type="component" value="Chromosome"/>
</dbReference>
<dbReference type="Pfam" id="PF04055">
    <property type="entry name" value="Radical_SAM"/>
    <property type="match status" value="1"/>
</dbReference>
<accession>A0A7G1HTD3</accession>
<comment type="similarity">
    <text evidence="8">Belongs to the radical SAM superfamily. 7-carboxy-7-deazaguanine synthase family.</text>
</comment>
<keyword evidence="7 8" id="KW-0456">Lyase</keyword>
<dbReference type="SUPFAM" id="SSF102114">
    <property type="entry name" value="Radical SAM enzymes"/>
    <property type="match status" value="1"/>
</dbReference>
<keyword evidence="3 8" id="KW-0479">Metal-binding</keyword>
<dbReference type="SFLD" id="SFLDS00029">
    <property type="entry name" value="Radical_SAM"/>
    <property type="match status" value="1"/>
</dbReference>